<dbReference type="EMBL" id="JAIWYP010000004">
    <property type="protein sequence ID" value="KAH3841526.1"/>
    <property type="molecule type" value="Genomic_DNA"/>
</dbReference>
<comment type="caution">
    <text evidence="1">The sequence shown here is derived from an EMBL/GenBank/DDBJ whole genome shotgun (WGS) entry which is preliminary data.</text>
</comment>
<keyword evidence="2" id="KW-1185">Reference proteome</keyword>
<dbReference type="Gene3D" id="2.60.120.260">
    <property type="entry name" value="Galactose-binding domain-like"/>
    <property type="match status" value="1"/>
</dbReference>
<accession>A0A9D4KM11</accession>
<reference evidence="1" key="2">
    <citation type="submission" date="2020-11" db="EMBL/GenBank/DDBJ databases">
        <authorList>
            <person name="McCartney M.A."/>
            <person name="Auch B."/>
            <person name="Kono T."/>
            <person name="Mallez S."/>
            <person name="Becker A."/>
            <person name="Gohl D.M."/>
            <person name="Silverstein K.A.T."/>
            <person name="Koren S."/>
            <person name="Bechman K.B."/>
            <person name="Herman A."/>
            <person name="Abrahante J.E."/>
            <person name="Garbe J."/>
        </authorList>
    </citation>
    <scope>NUCLEOTIDE SEQUENCE</scope>
    <source>
        <strain evidence="1">Duluth1</strain>
        <tissue evidence="1">Whole animal</tissue>
    </source>
</reference>
<dbReference type="AlphaFoldDB" id="A0A9D4KM11"/>
<gene>
    <name evidence="1" type="ORF">DPMN_114991</name>
</gene>
<evidence type="ECO:0000313" key="2">
    <source>
        <dbReference type="Proteomes" id="UP000828390"/>
    </source>
</evidence>
<protein>
    <submittedName>
        <fullName evidence="1">Uncharacterized protein</fullName>
    </submittedName>
</protein>
<dbReference type="Proteomes" id="UP000828390">
    <property type="component" value="Unassembled WGS sequence"/>
</dbReference>
<reference evidence="1" key="1">
    <citation type="journal article" date="2019" name="bioRxiv">
        <title>The Genome of the Zebra Mussel, Dreissena polymorpha: A Resource for Invasive Species Research.</title>
        <authorList>
            <person name="McCartney M.A."/>
            <person name="Auch B."/>
            <person name="Kono T."/>
            <person name="Mallez S."/>
            <person name="Zhang Y."/>
            <person name="Obille A."/>
            <person name="Becker A."/>
            <person name="Abrahante J.E."/>
            <person name="Garbe J."/>
            <person name="Badalamenti J.P."/>
            <person name="Herman A."/>
            <person name="Mangelson H."/>
            <person name="Liachko I."/>
            <person name="Sullivan S."/>
            <person name="Sone E.D."/>
            <person name="Koren S."/>
            <person name="Silverstein K.A.T."/>
            <person name="Beckman K.B."/>
            <person name="Gohl D.M."/>
        </authorList>
    </citation>
    <scope>NUCLEOTIDE SEQUENCE</scope>
    <source>
        <strain evidence="1">Duluth1</strain>
        <tissue evidence="1">Whole animal</tissue>
    </source>
</reference>
<dbReference type="SUPFAM" id="SSF49785">
    <property type="entry name" value="Galactose-binding domain-like"/>
    <property type="match status" value="1"/>
</dbReference>
<evidence type="ECO:0000313" key="1">
    <source>
        <dbReference type="EMBL" id="KAH3841526.1"/>
    </source>
</evidence>
<proteinExistence type="predicted"/>
<sequence>MQWHNGISLRWEIIGCRSDYAISGPLVVDDSKLKASSVLDVGHDAASSRIRPILPSINPSCWKPQSDSTSEYLNVIGSIHIPDDQLNASSVLDPQHSVFRARLNLPANGAYAGAWIPLFSDTHQYMQAYDSYNIIGY</sequence>
<dbReference type="InterPro" id="IPR008979">
    <property type="entry name" value="Galactose-bd-like_sf"/>
</dbReference>
<organism evidence="1 2">
    <name type="scientific">Dreissena polymorpha</name>
    <name type="common">Zebra mussel</name>
    <name type="synonym">Mytilus polymorpha</name>
    <dbReference type="NCBI Taxonomy" id="45954"/>
    <lineage>
        <taxon>Eukaryota</taxon>
        <taxon>Metazoa</taxon>
        <taxon>Spiralia</taxon>
        <taxon>Lophotrochozoa</taxon>
        <taxon>Mollusca</taxon>
        <taxon>Bivalvia</taxon>
        <taxon>Autobranchia</taxon>
        <taxon>Heteroconchia</taxon>
        <taxon>Euheterodonta</taxon>
        <taxon>Imparidentia</taxon>
        <taxon>Neoheterodontei</taxon>
        <taxon>Myida</taxon>
        <taxon>Dreissenoidea</taxon>
        <taxon>Dreissenidae</taxon>
        <taxon>Dreissena</taxon>
    </lineage>
</organism>
<name>A0A9D4KM11_DREPO</name>